<comment type="caution">
    <text evidence="2">The sequence shown here is derived from an EMBL/GenBank/DDBJ whole genome shotgun (WGS) entry which is preliminary data.</text>
</comment>
<evidence type="ECO:0000313" key="2">
    <source>
        <dbReference type="EMBL" id="KAK4037740.1"/>
    </source>
</evidence>
<protein>
    <submittedName>
        <fullName evidence="2">Uncharacterized protein</fullName>
    </submittedName>
</protein>
<proteinExistence type="predicted"/>
<dbReference type="Proteomes" id="UP001234178">
    <property type="component" value="Unassembled WGS sequence"/>
</dbReference>
<dbReference type="EMBL" id="JAOYFB010000040">
    <property type="protein sequence ID" value="KAK4037740.1"/>
    <property type="molecule type" value="Genomic_DNA"/>
</dbReference>
<feature type="compositionally biased region" description="Basic residues" evidence="1">
    <location>
        <begin position="28"/>
        <end position="39"/>
    </location>
</feature>
<evidence type="ECO:0000313" key="3">
    <source>
        <dbReference type="Proteomes" id="UP001234178"/>
    </source>
</evidence>
<accession>A0ABR0B7S7</accession>
<feature type="region of interest" description="Disordered" evidence="1">
    <location>
        <begin position="126"/>
        <end position="147"/>
    </location>
</feature>
<organism evidence="2 3">
    <name type="scientific">Daphnia magna</name>
    <dbReference type="NCBI Taxonomy" id="35525"/>
    <lineage>
        <taxon>Eukaryota</taxon>
        <taxon>Metazoa</taxon>
        <taxon>Ecdysozoa</taxon>
        <taxon>Arthropoda</taxon>
        <taxon>Crustacea</taxon>
        <taxon>Branchiopoda</taxon>
        <taxon>Diplostraca</taxon>
        <taxon>Cladocera</taxon>
        <taxon>Anomopoda</taxon>
        <taxon>Daphniidae</taxon>
        <taxon>Daphnia</taxon>
    </lineage>
</organism>
<feature type="region of interest" description="Disordered" evidence="1">
    <location>
        <begin position="1"/>
        <end position="75"/>
    </location>
</feature>
<evidence type="ECO:0000256" key="1">
    <source>
        <dbReference type="SAM" id="MobiDB-lite"/>
    </source>
</evidence>
<sequence>MGETPEADTGVTPDTSHTAGAVEPPARREKRRMRRRPRKPIAEMDEGLQDGKDSMVPEAMESPVGRPTRKKRPPGWMKNMLFITLVCVVGQMVQANEMRGNSTSLAPRLGTDTSIARRIWLESVPGGQGGGGAGERQRSFVDSSAATNKEESVSNSYAGMAPYLGVSPDQQLFVEYNVDEVWKCALCMGSVCPFLKPIDRKKRMKSCAAAVFLQEQEGI</sequence>
<reference evidence="2 3" key="1">
    <citation type="journal article" date="2023" name="Nucleic Acids Res.">
        <title>The hologenome of Daphnia magna reveals possible DNA methylation and microbiome-mediated evolution of the host genome.</title>
        <authorList>
            <person name="Chaturvedi A."/>
            <person name="Li X."/>
            <person name="Dhandapani V."/>
            <person name="Marshall H."/>
            <person name="Kissane S."/>
            <person name="Cuenca-Cambronero M."/>
            <person name="Asole G."/>
            <person name="Calvet F."/>
            <person name="Ruiz-Romero M."/>
            <person name="Marangio P."/>
            <person name="Guigo R."/>
            <person name="Rago D."/>
            <person name="Mirbahai L."/>
            <person name="Eastwood N."/>
            <person name="Colbourne J.K."/>
            <person name="Zhou J."/>
            <person name="Mallon E."/>
            <person name="Orsini L."/>
        </authorList>
    </citation>
    <scope>NUCLEOTIDE SEQUENCE [LARGE SCALE GENOMIC DNA]</scope>
    <source>
        <strain evidence="2">LRV0_1</strain>
    </source>
</reference>
<keyword evidence="3" id="KW-1185">Reference proteome</keyword>
<name>A0ABR0B7S7_9CRUS</name>
<gene>
    <name evidence="2" type="ORF">OUZ56_029769</name>
</gene>